<dbReference type="EMBL" id="JBBMFA010000088">
    <property type="protein sequence ID" value="MEQ2520368.1"/>
    <property type="molecule type" value="Genomic_DNA"/>
</dbReference>
<organism evidence="1 2">
    <name type="scientific">Ruthenibacterium intestinale</name>
    <dbReference type="NCBI Taxonomy" id="3133163"/>
    <lineage>
        <taxon>Bacteria</taxon>
        <taxon>Bacillati</taxon>
        <taxon>Bacillota</taxon>
        <taxon>Clostridia</taxon>
        <taxon>Eubacteriales</taxon>
        <taxon>Oscillospiraceae</taxon>
        <taxon>Ruthenibacterium</taxon>
    </lineage>
</organism>
<evidence type="ECO:0000313" key="1">
    <source>
        <dbReference type="EMBL" id="MEQ2520368.1"/>
    </source>
</evidence>
<sequence>MSLQEHKLTDYAVSIAGLPDKIENKAQWLKQQFDARTDSEVRDKHNSLIDALDAMKLDQTVRSGDVKALRLNADGQVEISTDGEHFETLSSSGHRIIGPNGQAMPQRGKLKFTGEATMFDDAEANTTEIRAFKGEPGNPGVVVDLAPGLFSLYVDSEGCLRLVWRDGDPQPPLRIQDGHLIYSLE</sequence>
<proteinExistence type="predicted"/>
<dbReference type="Proteomes" id="UP001477672">
    <property type="component" value="Unassembled WGS sequence"/>
</dbReference>
<reference evidence="1 2" key="1">
    <citation type="submission" date="2024-03" db="EMBL/GenBank/DDBJ databases">
        <title>Human intestinal bacterial collection.</title>
        <authorList>
            <person name="Pauvert C."/>
            <person name="Hitch T.C.A."/>
            <person name="Clavel T."/>
        </authorList>
    </citation>
    <scope>NUCLEOTIDE SEQUENCE [LARGE SCALE GENOMIC DNA]</scope>
    <source>
        <strain evidence="1 2">CLA-JM-H11</strain>
    </source>
</reference>
<dbReference type="RefSeq" id="WP_349215889.1">
    <property type="nucleotide sequence ID" value="NZ_JBBMFA010000088.1"/>
</dbReference>
<accession>A0ABV1GEW9</accession>
<evidence type="ECO:0000313" key="2">
    <source>
        <dbReference type="Proteomes" id="UP001477672"/>
    </source>
</evidence>
<protein>
    <submittedName>
        <fullName evidence="1">Uncharacterized protein</fullName>
    </submittedName>
</protein>
<name>A0ABV1GEW9_9FIRM</name>
<gene>
    <name evidence="1" type="ORF">WMO24_07985</name>
</gene>
<keyword evidence="2" id="KW-1185">Reference proteome</keyword>
<comment type="caution">
    <text evidence="1">The sequence shown here is derived from an EMBL/GenBank/DDBJ whole genome shotgun (WGS) entry which is preliminary data.</text>
</comment>